<feature type="region of interest" description="Disordered" evidence="1">
    <location>
        <begin position="498"/>
        <end position="582"/>
    </location>
</feature>
<feature type="compositionally biased region" description="Basic and acidic residues" evidence="1">
    <location>
        <begin position="503"/>
        <end position="525"/>
    </location>
</feature>
<name>A0ABR2K5S1_9EUKA</name>
<keyword evidence="3" id="KW-1185">Reference proteome</keyword>
<feature type="compositionally biased region" description="Acidic residues" evidence="1">
    <location>
        <begin position="526"/>
        <end position="582"/>
    </location>
</feature>
<accession>A0ABR2K5S1</accession>
<protein>
    <recommendedName>
        <fullName evidence="4">3'-5' exonuclease domain-containing protein</fullName>
    </recommendedName>
</protein>
<evidence type="ECO:0008006" key="4">
    <source>
        <dbReference type="Google" id="ProtNLM"/>
    </source>
</evidence>
<gene>
    <name evidence="2" type="ORF">M9Y10_041917</name>
</gene>
<comment type="caution">
    <text evidence="2">The sequence shown here is derived from an EMBL/GenBank/DDBJ whole genome shotgun (WGS) entry which is preliminary data.</text>
</comment>
<reference evidence="2 3" key="1">
    <citation type="submission" date="2024-04" db="EMBL/GenBank/DDBJ databases">
        <title>Tritrichomonas musculus Genome.</title>
        <authorList>
            <person name="Alves-Ferreira E."/>
            <person name="Grigg M."/>
            <person name="Lorenzi H."/>
            <person name="Galac M."/>
        </authorList>
    </citation>
    <scope>NUCLEOTIDE SEQUENCE [LARGE SCALE GENOMIC DNA]</scope>
    <source>
        <strain evidence="2 3">EAF2021</strain>
    </source>
</reference>
<dbReference type="EMBL" id="JAPFFF010000007">
    <property type="protein sequence ID" value="KAK8886454.1"/>
    <property type="molecule type" value="Genomic_DNA"/>
</dbReference>
<organism evidence="2 3">
    <name type="scientific">Tritrichomonas musculus</name>
    <dbReference type="NCBI Taxonomy" id="1915356"/>
    <lineage>
        <taxon>Eukaryota</taxon>
        <taxon>Metamonada</taxon>
        <taxon>Parabasalia</taxon>
        <taxon>Tritrichomonadida</taxon>
        <taxon>Tritrichomonadidae</taxon>
        <taxon>Tritrichomonas</taxon>
    </lineage>
</organism>
<feature type="compositionally biased region" description="Acidic residues" evidence="1">
    <location>
        <begin position="451"/>
        <end position="466"/>
    </location>
</feature>
<evidence type="ECO:0000313" key="3">
    <source>
        <dbReference type="Proteomes" id="UP001470230"/>
    </source>
</evidence>
<proteinExistence type="predicted"/>
<evidence type="ECO:0000256" key="1">
    <source>
        <dbReference type="SAM" id="MobiDB-lite"/>
    </source>
</evidence>
<sequence>MSKVIQFQSGWIKDEDENIKIKFGDTFMFEFCPNMLIPVNYINLNSEIDQYIKEMSTEHLIFADFEFVPKFMLNQKEQHPPICVFTFCFSKGIYVFKQTNEIPNQDLKNFLKAESGHEFVGYSLQGIIGRLKEMFGQDFSINIEDVLKERLRPHQINIINKMFNKYGKDILFKISNMQTRHKNWDVKHLNFNFFAFTASLTFAISHFYPKFPKKTEISKNDQISYQKVTKSNINWKIGEERKVEFFPGQVTQVFLFNANRDLKKFIPIISKSSTISFDFRLYSLDFSAKKYISLFTFCAMEKVYSFYKTTKETDEKLKKFLSKENGLKFIGKETKKTITNLHKLYGDDFDIDLEDIDCTVLKKFNKNLRKSRKSGNIQKNDTFYQTVKSFLGDPCEKLDQYYCLTIGKNSSLSFNVMRTALWSLAVYEIYEKCNKSGKHSKRVEQTKVAENEDENESENDDDDIDAAADCCNKNKNEKRDMKQTKVVKNEEELEYDEYDNADDDFHKSKNEKKDMKQTKAVKNEEDAGYDEYEYDNNDDDDGNDNDDDDDDNDNESYGSDDDDDDFDDNDFDDNELIDNFED</sequence>
<feature type="region of interest" description="Disordered" evidence="1">
    <location>
        <begin position="440"/>
        <end position="468"/>
    </location>
</feature>
<dbReference type="Proteomes" id="UP001470230">
    <property type="component" value="Unassembled WGS sequence"/>
</dbReference>
<evidence type="ECO:0000313" key="2">
    <source>
        <dbReference type="EMBL" id="KAK8886454.1"/>
    </source>
</evidence>